<dbReference type="InterPro" id="IPR000109">
    <property type="entry name" value="POT_fam"/>
</dbReference>
<protein>
    <submittedName>
        <fullName evidence="7">Protein NRT1/ PTR FAMILY 4.2-like</fullName>
    </submittedName>
</protein>
<proteinExistence type="inferred from homology"/>
<dbReference type="SUPFAM" id="SSF103473">
    <property type="entry name" value="MFS general substrate transporter"/>
    <property type="match status" value="1"/>
</dbReference>
<organism evidence="7 8">
    <name type="scientific">Senna tora</name>
    <dbReference type="NCBI Taxonomy" id="362788"/>
    <lineage>
        <taxon>Eukaryota</taxon>
        <taxon>Viridiplantae</taxon>
        <taxon>Streptophyta</taxon>
        <taxon>Embryophyta</taxon>
        <taxon>Tracheophyta</taxon>
        <taxon>Spermatophyta</taxon>
        <taxon>Magnoliopsida</taxon>
        <taxon>eudicotyledons</taxon>
        <taxon>Gunneridae</taxon>
        <taxon>Pentapetalae</taxon>
        <taxon>rosids</taxon>
        <taxon>fabids</taxon>
        <taxon>Fabales</taxon>
        <taxon>Fabaceae</taxon>
        <taxon>Caesalpinioideae</taxon>
        <taxon>Cassia clade</taxon>
        <taxon>Senna</taxon>
    </lineage>
</organism>
<keyword evidence="5 6" id="KW-0472">Membrane</keyword>
<keyword evidence="3 6" id="KW-0812">Transmembrane</keyword>
<name>A0A834THL2_9FABA</name>
<dbReference type="Gene3D" id="1.20.1250.20">
    <property type="entry name" value="MFS general substrate transporter like domains"/>
    <property type="match status" value="1"/>
</dbReference>
<comment type="caution">
    <text evidence="7">The sequence shown here is derived from an EMBL/GenBank/DDBJ whole genome shotgun (WGS) entry which is preliminary data.</text>
</comment>
<reference evidence="7" key="1">
    <citation type="submission" date="2020-09" db="EMBL/GenBank/DDBJ databases">
        <title>Genome-Enabled Discovery of Anthraquinone Biosynthesis in Senna tora.</title>
        <authorList>
            <person name="Kang S.-H."/>
            <person name="Pandey R.P."/>
            <person name="Lee C.-M."/>
            <person name="Sim J.-S."/>
            <person name="Jeong J.-T."/>
            <person name="Choi B.-S."/>
            <person name="Jung M."/>
            <person name="Ginzburg D."/>
            <person name="Zhao K."/>
            <person name="Won S.Y."/>
            <person name="Oh T.-J."/>
            <person name="Yu Y."/>
            <person name="Kim N.-H."/>
            <person name="Lee O.R."/>
            <person name="Lee T.-H."/>
            <person name="Bashyal P."/>
            <person name="Kim T.-S."/>
            <person name="Lee W.-H."/>
            <person name="Kawkins C."/>
            <person name="Kim C.-K."/>
            <person name="Kim J.S."/>
            <person name="Ahn B.O."/>
            <person name="Rhee S.Y."/>
            <person name="Sohng J.K."/>
        </authorList>
    </citation>
    <scope>NUCLEOTIDE SEQUENCE</scope>
    <source>
        <tissue evidence="7">Leaf</tissue>
    </source>
</reference>
<dbReference type="InterPro" id="IPR036259">
    <property type="entry name" value="MFS_trans_sf"/>
</dbReference>
<dbReference type="OrthoDB" id="1413949at2759"/>
<evidence type="ECO:0000313" key="7">
    <source>
        <dbReference type="EMBL" id="KAF7821955.1"/>
    </source>
</evidence>
<dbReference type="Pfam" id="PF00854">
    <property type="entry name" value="PTR2"/>
    <property type="match status" value="1"/>
</dbReference>
<comment type="subcellular location">
    <subcellularLocation>
        <location evidence="1">Membrane</location>
        <topology evidence="1">Multi-pass membrane protein</topology>
    </subcellularLocation>
</comment>
<evidence type="ECO:0000256" key="1">
    <source>
        <dbReference type="ARBA" id="ARBA00004141"/>
    </source>
</evidence>
<feature type="transmembrane region" description="Helical" evidence="6">
    <location>
        <begin position="38"/>
        <end position="58"/>
    </location>
</feature>
<accession>A0A834THL2</accession>
<keyword evidence="4 6" id="KW-1133">Transmembrane helix</keyword>
<dbReference type="GO" id="GO:0016020">
    <property type="term" value="C:membrane"/>
    <property type="evidence" value="ECO:0007669"/>
    <property type="project" value="UniProtKB-SubCell"/>
</dbReference>
<dbReference type="PANTHER" id="PTHR11654">
    <property type="entry name" value="OLIGOPEPTIDE TRANSPORTER-RELATED"/>
    <property type="match status" value="1"/>
</dbReference>
<sequence>MLGCQARKVGYELGLLHHAHSSLQHSYQSTITFLHSSIGIFFSLCTGGLLAATLMVWLQENRGWNLSFMISAFVLAFALCIFTLPFSFYRYKCPAGSPLTRIIKLVTGKPHITMTGAISGEQSHDKFKFLNKTLVDERTDVSQVEETKALLGLIPIFGTTIMMNCYLAQLQTFTVEQGSIMNRKLDKKLVISPSKFDFVVKQYFGIKLCYLCSWSSFTVISHSCFLRKCSVQYSILGQEQEEILKTRQQDQKALNLKEIKKMVFLAKSSRFLLALAWYRFQLKDDTLMGNYTLQLVLASTNEANLACSILWS</sequence>
<dbReference type="EMBL" id="JAAIUW010000008">
    <property type="protein sequence ID" value="KAF7821955.1"/>
    <property type="molecule type" value="Genomic_DNA"/>
</dbReference>
<evidence type="ECO:0000256" key="4">
    <source>
        <dbReference type="ARBA" id="ARBA00022989"/>
    </source>
</evidence>
<dbReference type="GO" id="GO:0022857">
    <property type="term" value="F:transmembrane transporter activity"/>
    <property type="evidence" value="ECO:0007669"/>
    <property type="project" value="InterPro"/>
</dbReference>
<evidence type="ECO:0000256" key="3">
    <source>
        <dbReference type="ARBA" id="ARBA00022692"/>
    </source>
</evidence>
<evidence type="ECO:0000256" key="2">
    <source>
        <dbReference type="ARBA" id="ARBA00005982"/>
    </source>
</evidence>
<dbReference type="Proteomes" id="UP000634136">
    <property type="component" value="Unassembled WGS sequence"/>
</dbReference>
<feature type="transmembrane region" description="Helical" evidence="6">
    <location>
        <begin position="64"/>
        <end position="89"/>
    </location>
</feature>
<dbReference type="AlphaFoldDB" id="A0A834THL2"/>
<evidence type="ECO:0000256" key="6">
    <source>
        <dbReference type="SAM" id="Phobius"/>
    </source>
</evidence>
<evidence type="ECO:0000313" key="8">
    <source>
        <dbReference type="Proteomes" id="UP000634136"/>
    </source>
</evidence>
<evidence type="ECO:0000256" key="5">
    <source>
        <dbReference type="ARBA" id="ARBA00023136"/>
    </source>
</evidence>
<comment type="similarity">
    <text evidence="2">Belongs to the major facilitator superfamily. Proton-dependent oligopeptide transporter (POT/PTR) (TC 2.A.17) family.</text>
</comment>
<keyword evidence="8" id="KW-1185">Reference proteome</keyword>
<gene>
    <name evidence="7" type="ORF">G2W53_027410</name>
</gene>